<evidence type="ECO:0000256" key="1">
    <source>
        <dbReference type="SAM" id="MobiDB-lite"/>
    </source>
</evidence>
<comment type="caution">
    <text evidence="2">The sequence shown here is derived from an EMBL/GenBank/DDBJ whole genome shotgun (WGS) entry which is preliminary data.</text>
</comment>
<proteinExistence type="predicted"/>
<feature type="compositionally biased region" description="Low complexity" evidence="1">
    <location>
        <begin position="76"/>
        <end position="97"/>
    </location>
</feature>
<feature type="compositionally biased region" description="Low complexity" evidence="1">
    <location>
        <begin position="54"/>
        <end position="64"/>
    </location>
</feature>
<reference evidence="2 3" key="1">
    <citation type="submission" date="2021-06" db="EMBL/GenBank/DDBJ databases">
        <authorList>
            <person name="Palmer J.M."/>
        </authorList>
    </citation>
    <scope>NUCLEOTIDE SEQUENCE [LARGE SCALE GENOMIC DNA]</scope>
    <source>
        <strain evidence="2 3">XC_2019</strain>
        <tissue evidence="2">Muscle</tissue>
    </source>
</reference>
<feature type="region of interest" description="Disordered" evidence="1">
    <location>
        <begin position="1"/>
        <end position="29"/>
    </location>
</feature>
<accession>A0ABV0QWX7</accession>
<dbReference type="Proteomes" id="UP001434883">
    <property type="component" value="Unassembled WGS sequence"/>
</dbReference>
<dbReference type="EMBL" id="JAHRIN010025615">
    <property type="protein sequence ID" value="MEQ2199992.1"/>
    <property type="molecule type" value="Genomic_DNA"/>
</dbReference>
<protein>
    <submittedName>
        <fullName evidence="2">Uncharacterized protein</fullName>
    </submittedName>
</protein>
<feature type="region of interest" description="Disordered" evidence="1">
    <location>
        <begin position="45"/>
        <end position="197"/>
    </location>
</feature>
<evidence type="ECO:0000313" key="3">
    <source>
        <dbReference type="Proteomes" id="UP001434883"/>
    </source>
</evidence>
<feature type="compositionally biased region" description="Low complexity" evidence="1">
    <location>
        <begin position="8"/>
        <end position="27"/>
    </location>
</feature>
<gene>
    <name evidence="2" type="ORF">XENOCAPTIV_019260</name>
</gene>
<keyword evidence="3" id="KW-1185">Reference proteome</keyword>
<sequence length="264" mass="27341">NNQIPITSSSSLGGSGSQTSSSSNGFSQLAGLKTGPLGFSFTQPAAAASVSKPTTANSNSASSSLQFSFTKPTAPPGSSSTGPSTEPTTPSSFSFTADSLQARPTLFSSTVSFSHPPAFGDVNPKAESGSDDKESSLKTQDTNVFGRISKATKRKDDPAVSSSGLEKPAVEENAPADVDSPKPPAKRQVMKSRGLTGNLFGRALSGIRKDQVNPVRREAMETLRPALNLEEPEEPHGDDLSATPPTAQTLTRDVVEKSKGSGQI</sequence>
<evidence type="ECO:0000313" key="2">
    <source>
        <dbReference type="EMBL" id="MEQ2199992.1"/>
    </source>
</evidence>
<organism evidence="2 3">
    <name type="scientific">Xenoophorus captivus</name>
    <dbReference type="NCBI Taxonomy" id="1517983"/>
    <lineage>
        <taxon>Eukaryota</taxon>
        <taxon>Metazoa</taxon>
        <taxon>Chordata</taxon>
        <taxon>Craniata</taxon>
        <taxon>Vertebrata</taxon>
        <taxon>Euteleostomi</taxon>
        <taxon>Actinopterygii</taxon>
        <taxon>Neopterygii</taxon>
        <taxon>Teleostei</taxon>
        <taxon>Neoteleostei</taxon>
        <taxon>Acanthomorphata</taxon>
        <taxon>Ovalentaria</taxon>
        <taxon>Atherinomorphae</taxon>
        <taxon>Cyprinodontiformes</taxon>
        <taxon>Goodeidae</taxon>
        <taxon>Xenoophorus</taxon>
    </lineage>
</organism>
<feature type="region of interest" description="Disordered" evidence="1">
    <location>
        <begin position="227"/>
        <end position="264"/>
    </location>
</feature>
<feature type="compositionally biased region" description="Basic and acidic residues" evidence="1">
    <location>
        <begin position="253"/>
        <end position="264"/>
    </location>
</feature>
<name>A0ABV0QWX7_9TELE</name>
<feature type="non-terminal residue" evidence="2">
    <location>
        <position position="1"/>
    </location>
</feature>